<name>A0ABV5VUF0_9BACL</name>
<organism evidence="1 2">
    <name type="scientific">Paenibacillus hodogayensis</name>
    <dbReference type="NCBI Taxonomy" id="279208"/>
    <lineage>
        <taxon>Bacteria</taxon>
        <taxon>Bacillati</taxon>
        <taxon>Bacillota</taxon>
        <taxon>Bacilli</taxon>
        <taxon>Bacillales</taxon>
        <taxon>Paenibacillaceae</taxon>
        <taxon>Paenibacillus</taxon>
    </lineage>
</organism>
<gene>
    <name evidence="1" type="ORF">ACFFNY_10180</name>
</gene>
<proteinExistence type="predicted"/>
<reference evidence="1 2" key="1">
    <citation type="submission" date="2024-09" db="EMBL/GenBank/DDBJ databases">
        <authorList>
            <person name="Sun Q."/>
            <person name="Mori K."/>
        </authorList>
    </citation>
    <scope>NUCLEOTIDE SEQUENCE [LARGE SCALE GENOMIC DNA]</scope>
    <source>
        <strain evidence="1 2">JCM 12520</strain>
    </source>
</reference>
<dbReference type="EMBL" id="JBHMAG010000008">
    <property type="protein sequence ID" value="MFB9751922.1"/>
    <property type="molecule type" value="Genomic_DNA"/>
</dbReference>
<keyword evidence="2" id="KW-1185">Reference proteome</keyword>
<comment type="caution">
    <text evidence="1">The sequence shown here is derived from an EMBL/GenBank/DDBJ whole genome shotgun (WGS) entry which is preliminary data.</text>
</comment>
<sequence>MPKTIYDDIVFTTTYGKYYRDLAAGKIDINTAFRHMEEEGNKRLKN</sequence>
<protein>
    <submittedName>
        <fullName evidence="1">Uncharacterized protein</fullName>
    </submittedName>
</protein>
<evidence type="ECO:0000313" key="1">
    <source>
        <dbReference type="EMBL" id="MFB9751922.1"/>
    </source>
</evidence>
<accession>A0ABV5VUF0</accession>
<dbReference type="RefSeq" id="WP_344915895.1">
    <property type="nucleotide sequence ID" value="NZ_BAAAYO010000017.1"/>
</dbReference>
<evidence type="ECO:0000313" key="2">
    <source>
        <dbReference type="Proteomes" id="UP001589619"/>
    </source>
</evidence>
<dbReference type="Proteomes" id="UP001589619">
    <property type="component" value="Unassembled WGS sequence"/>
</dbReference>